<dbReference type="Proteomes" id="UP001233999">
    <property type="component" value="Unassembled WGS sequence"/>
</dbReference>
<feature type="transmembrane region" description="Helical" evidence="6">
    <location>
        <begin position="144"/>
        <end position="166"/>
    </location>
</feature>
<dbReference type="GO" id="GO:0015189">
    <property type="term" value="F:L-lysine transmembrane transporter activity"/>
    <property type="evidence" value="ECO:0007669"/>
    <property type="project" value="TreeGrafter"/>
</dbReference>
<reference evidence="8" key="2">
    <citation type="submission" date="2023-05" db="EMBL/GenBank/DDBJ databases">
        <authorList>
            <person name="Fouks B."/>
        </authorList>
    </citation>
    <scope>NUCLEOTIDE SEQUENCE</scope>
    <source>
        <strain evidence="8">Stay&amp;Tobe</strain>
        <tissue evidence="8">Testes</tissue>
    </source>
</reference>
<dbReference type="PANTHER" id="PTHR43243:SF105">
    <property type="entry name" value="CATIONIC AMINO ACID TRANSPORTER C-TERMINAL DOMAIN-CONTAINING PROTEIN"/>
    <property type="match status" value="1"/>
</dbReference>
<evidence type="ECO:0000256" key="6">
    <source>
        <dbReference type="SAM" id="Phobius"/>
    </source>
</evidence>
<evidence type="ECO:0000313" key="8">
    <source>
        <dbReference type="EMBL" id="KAJ9588242.1"/>
    </source>
</evidence>
<comment type="subcellular location">
    <subcellularLocation>
        <location evidence="1">Membrane</location>
        <topology evidence="1">Multi-pass membrane protein</topology>
    </subcellularLocation>
</comment>
<feature type="compositionally biased region" description="Pro residues" evidence="5">
    <location>
        <begin position="622"/>
        <end position="633"/>
    </location>
</feature>
<dbReference type="GO" id="GO:0061459">
    <property type="term" value="F:L-arginine transmembrane transporter activity"/>
    <property type="evidence" value="ECO:0007669"/>
    <property type="project" value="TreeGrafter"/>
</dbReference>
<feature type="transmembrane region" description="Helical" evidence="6">
    <location>
        <begin position="61"/>
        <end position="87"/>
    </location>
</feature>
<feature type="transmembrane region" description="Helical" evidence="6">
    <location>
        <begin position="298"/>
        <end position="320"/>
    </location>
</feature>
<feature type="region of interest" description="Disordered" evidence="5">
    <location>
        <begin position="613"/>
        <end position="636"/>
    </location>
</feature>
<feature type="domain" description="Cationic amino acid transporter C-terminal" evidence="7">
    <location>
        <begin position="361"/>
        <end position="411"/>
    </location>
</feature>
<name>A0AAD7ZXW6_DIPPU</name>
<dbReference type="GO" id="GO:0000064">
    <property type="term" value="F:L-ornithine transmembrane transporter activity"/>
    <property type="evidence" value="ECO:0007669"/>
    <property type="project" value="TreeGrafter"/>
</dbReference>
<feature type="compositionally biased region" description="Polar residues" evidence="5">
    <location>
        <begin position="711"/>
        <end position="724"/>
    </location>
</feature>
<accession>A0AAD7ZXW6</accession>
<feature type="compositionally biased region" description="Low complexity" evidence="5">
    <location>
        <begin position="667"/>
        <end position="677"/>
    </location>
</feature>
<dbReference type="InterPro" id="IPR029485">
    <property type="entry name" value="CAT_C"/>
</dbReference>
<dbReference type="InterPro" id="IPR002293">
    <property type="entry name" value="AA/rel_permease1"/>
</dbReference>
<reference evidence="8" key="1">
    <citation type="journal article" date="2023" name="IScience">
        <title>Live-bearing cockroach genome reveals convergent evolutionary mechanisms linked to viviparity in insects and beyond.</title>
        <authorList>
            <person name="Fouks B."/>
            <person name="Harrison M.C."/>
            <person name="Mikhailova A.A."/>
            <person name="Marchal E."/>
            <person name="English S."/>
            <person name="Carruthers M."/>
            <person name="Jennings E.C."/>
            <person name="Chiamaka E.L."/>
            <person name="Frigard R.A."/>
            <person name="Pippel M."/>
            <person name="Attardo G.M."/>
            <person name="Benoit J.B."/>
            <person name="Bornberg-Bauer E."/>
            <person name="Tobe S.S."/>
        </authorList>
    </citation>
    <scope>NUCLEOTIDE SEQUENCE</scope>
    <source>
        <strain evidence="8">Stay&amp;Tobe</strain>
    </source>
</reference>
<feature type="non-terminal residue" evidence="8">
    <location>
        <position position="1"/>
    </location>
</feature>
<sequence length="971" mass="107806">LTHVVALALGVKESSLVNNVFTVINILVVLFVIIAGCINVNTENWNLKKDDIPDDAGEGGFFPFGVSGAIAGAATCFYGFVGFDCIATTGEEVRNPKRAIPIAIIGSLMIIFLSYFGVSTVLTLMEPYYLLDPDAPITKVFIGIGWTVAKWIVTVGALFGLCASFAHSMFPLPRIIYAMSNDGLIFKFLGQVSKRFKTPFYGTIFAGFLTGLMAALFDLEKLVNMMSIGTLLAYTIVAACVILLRYTNADPYESNDDISPEYVESTKLVSLTVKVSFNTVTKQIFCPLKHPTSLSSSIVAVEVLIFSIMSALLSVCIIYWKDGLESLDPFAVSVTSVIAGCLVIIVLSLSFQPTSKTDLTFQVKLLPLIPALSILINVYLMLNLDQGTWIRFGIWMLVGLLIYFLYGVKKSKAPFNSTKQLQITKGEVNEAHNADDQKSWKTNQSITPEFTDTNDMSENNEEVVLRKNSQSKLEDEDIRRSLKCIEDLEKILDFNENMKFDDITMPEVDEVKSSNSRENEHVNVENVGDVVSLPASVMSEPANDSLLNSTPPENNKNLRKNKKFSTASLYPNVIVVSYGSDTESIDIKDNRNISDDVDSPIDKKDIFLQELDPQTDNGVFDPPSPPPLPPPLSAPLIRSVSSPEYVNTSSFTSISAPTPPPLPPLSPNLSTSASNLTRHPSKNSTQFAKSSSNASPETNSLNENSSVSESGYSTNGNGTHSFSKYKTEPGSPETDTQFLLRMGSLKNSNFAQKLESMLKEKLYTVKPVEPEYKKTPKFTKNSANNQHKNNTTEKFNRWTVDPTLQLNKNVKNQKTVGKTNDRALIEENEQINDEDDDRENIKWKLEKFFANRSELPVFRRHTSQPNLTLMISGEDENGDFKKENKYNDPEDKLRTNLEKNLIDDGKNFDIVKKQRLLMGEVLASIKFVSNKSPASSIHDDLDLGSLSDNNEDNEEVFEELPEISPKTLIRL</sequence>
<feature type="compositionally biased region" description="Pro residues" evidence="5">
    <location>
        <begin position="657"/>
        <end position="666"/>
    </location>
</feature>
<evidence type="ECO:0000256" key="5">
    <source>
        <dbReference type="SAM" id="MobiDB-lite"/>
    </source>
</evidence>
<feature type="region of interest" description="Disordered" evidence="5">
    <location>
        <begin position="648"/>
        <end position="734"/>
    </location>
</feature>
<feature type="transmembrane region" description="Helical" evidence="6">
    <location>
        <begin position="332"/>
        <end position="351"/>
    </location>
</feature>
<keyword evidence="4 6" id="KW-0472">Membrane</keyword>
<keyword evidence="3 6" id="KW-1133">Transmembrane helix</keyword>
<evidence type="ECO:0000256" key="3">
    <source>
        <dbReference type="ARBA" id="ARBA00022989"/>
    </source>
</evidence>
<dbReference type="AlphaFoldDB" id="A0AAD7ZXW6"/>
<evidence type="ECO:0000256" key="4">
    <source>
        <dbReference type="ARBA" id="ARBA00023136"/>
    </source>
</evidence>
<feature type="compositionally biased region" description="Polar residues" evidence="5">
    <location>
        <begin position="545"/>
        <end position="555"/>
    </location>
</feature>
<gene>
    <name evidence="8" type="ORF">L9F63_018406</name>
</gene>
<feature type="compositionally biased region" description="Low complexity" evidence="5">
    <location>
        <begin position="697"/>
        <end position="710"/>
    </location>
</feature>
<organism evidence="8 9">
    <name type="scientific">Diploptera punctata</name>
    <name type="common">Pacific beetle cockroach</name>
    <dbReference type="NCBI Taxonomy" id="6984"/>
    <lineage>
        <taxon>Eukaryota</taxon>
        <taxon>Metazoa</taxon>
        <taxon>Ecdysozoa</taxon>
        <taxon>Arthropoda</taxon>
        <taxon>Hexapoda</taxon>
        <taxon>Insecta</taxon>
        <taxon>Pterygota</taxon>
        <taxon>Neoptera</taxon>
        <taxon>Polyneoptera</taxon>
        <taxon>Dictyoptera</taxon>
        <taxon>Blattodea</taxon>
        <taxon>Blaberoidea</taxon>
        <taxon>Blaberidae</taxon>
        <taxon>Diplopterinae</taxon>
        <taxon>Diploptera</taxon>
    </lineage>
</organism>
<evidence type="ECO:0000259" key="7">
    <source>
        <dbReference type="Pfam" id="PF13906"/>
    </source>
</evidence>
<feature type="transmembrane region" description="Helical" evidence="6">
    <location>
        <begin position="223"/>
        <end position="244"/>
    </location>
</feature>
<dbReference type="Pfam" id="PF13906">
    <property type="entry name" value="AA_permease_C"/>
    <property type="match status" value="1"/>
</dbReference>
<dbReference type="Pfam" id="PF13520">
    <property type="entry name" value="AA_permease_2"/>
    <property type="match status" value="1"/>
</dbReference>
<feature type="transmembrane region" description="Helical" evidence="6">
    <location>
        <begin position="99"/>
        <end position="124"/>
    </location>
</feature>
<feature type="region of interest" description="Disordered" evidence="5">
    <location>
        <begin position="432"/>
        <end position="455"/>
    </location>
</feature>
<dbReference type="Gene3D" id="1.20.1740.10">
    <property type="entry name" value="Amino acid/polyamine transporter I"/>
    <property type="match status" value="2"/>
</dbReference>
<feature type="transmembrane region" description="Helical" evidence="6">
    <location>
        <begin position="363"/>
        <end position="382"/>
    </location>
</feature>
<comment type="caution">
    <text evidence="8">The sequence shown here is derived from an EMBL/GenBank/DDBJ whole genome shotgun (WGS) entry which is preliminary data.</text>
</comment>
<keyword evidence="9" id="KW-1185">Reference proteome</keyword>
<dbReference type="PANTHER" id="PTHR43243">
    <property type="entry name" value="INNER MEMBRANE TRANSPORTER YGJI-RELATED"/>
    <property type="match status" value="1"/>
</dbReference>
<dbReference type="GO" id="GO:0097638">
    <property type="term" value="P:L-arginine import across plasma membrane"/>
    <property type="evidence" value="ECO:0007669"/>
    <property type="project" value="TreeGrafter"/>
</dbReference>
<evidence type="ECO:0000313" key="9">
    <source>
        <dbReference type="Proteomes" id="UP001233999"/>
    </source>
</evidence>
<proteinExistence type="predicted"/>
<evidence type="ECO:0000256" key="1">
    <source>
        <dbReference type="ARBA" id="ARBA00004141"/>
    </source>
</evidence>
<keyword evidence="2 6" id="KW-0812">Transmembrane</keyword>
<feature type="compositionally biased region" description="Polar residues" evidence="5">
    <location>
        <begin position="682"/>
        <end position="696"/>
    </location>
</feature>
<feature type="compositionally biased region" description="Acidic residues" evidence="5">
    <location>
        <begin position="949"/>
        <end position="959"/>
    </location>
</feature>
<feature type="region of interest" description="Disordered" evidence="5">
    <location>
        <begin position="541"/>
        <end position="560"/>
    </location>
</feature>
<dbReference type="GO" id="GO:0005886">
    <property type="term" value="C:plasma membrane"/>
    <property type="evidence" value="ECO:0007669"/>
    <property type="project" value="TreeGrafter"/>
</dbReference>
<feature type="transmembrane region" description="Helical" evidence="6">
    <location>
        <begin position="388"/>
        <end position="406"/>
    </location>
</feature>
<dbReference type="EMBL" id="JASPKZ010005701">
    <property type="protein sequence ID" value="KAJ9588242.1"/>
    <property type="molecule type" value="Genomic_DNA"/>
</dbReference>
<feature type="region of interest" description="Disordered" evidence="5">
    <location>
        <begin position="932"/>
        <end position="959"/>
    </location>
</feature>
<feature type="transmembrane region" description="Helical" evidence="6">
    <location>
        <begin position="20"/>
        <end position="41"/>
    </location>
</feature>
<feature type="transmembrane region" description="Helical" evidence="6">
    <location>
        <begin position="200"/>
        <end position="217"/>
    </location>
</feature>
<protein>
    <recommendedName>
        <fullName evidence="7">Cationic amino acid transporter C-terminal domain-containing protein</fullName>
    </recommendedName>
</protein>
<evidence type="ECO:0000256" key="2">
    <source>
        <dbReference type="ARBA" id="ARBA00022692"/>
    </source>
</evidence>
<feature type="compositionally biased region" description="Polar residues" evidence="5">
    <location>
        <begin position="440"/>
        <end position="455"/>
    </location>
</feature>